<keyword evidence="1" id="KW-0812">Transmembrane</keyword>
<accession>A0A8J3YZ59</accession>
<reference evidence="2" key="1">
    <citation type="submission" date="2021-01" db="EMBL/GenBank/DDBJ databases">
        <title>Whole genome shotgun sequence of Virgisporangium aurantiacum NBRC 16421.</title>
        <authorList>
            <person name="Komaki H."/>
            <person name="Tamura T."/>
        </authorList>
    </citation>
    <scope>NUCLEOTIDE SEQUENCE</scope>
    <source>
        <strain evidence="2">NBRC 16421</strain>
    </source>
</reference>
<dbReference type="RefSeq" id="WP_203989301.1">
    <property type="nucleotide sequence ID" value="NZ_BOPG01000012.1"/>
</dbReference>
<feature type="transmembrane region" description="Helical" evidence="1">
    <location>
        <begin position="15"/>
        <end position="39"/>
    </location>
</feature>
<keyword evidence="3" id="KW-1185">Reference proteome</keyword>
<comment type="caution">
    <text evidence="2">The sequence shown here is derived from an EMBL/GenBank/DDBJ whole genome shotgun (WGS) entry which is preliminary data.</text>
</comment>
<protein>
    <submittedName>
        <fullName evidence="2">Uncharacterized protein</fullName>
    </submittedName>
</protein>
<dbReference type="EMBL" id="BOPG01000012">
    <property type="protein sequence ID" value="GIJ54359.1"/>
    <property type="molecule type" value="Genomic_DNA"/>
</dbReference>
<feature type="transmembrane region" description="Helical" evidence="1">
    <location>
        <begin position="101"/>
        <end position="121"/>
    </location>
</feature>
<gene>
    <name evidence="2" type="ORF">Vau01_018750</name>
</gene>
<evidence type="ECO:0000313" key="2">
    <source>
        <dbReference type="EMBL" id="GIJ54359.1"/>
    </source>
</evidence>
<evidence type="ECO:0000256" key="1">
    <source>
        <dbReference type="SAM" id="Phobius"/>
    </source>
</evidence>
<dbReference type="AlphaFoldDB" id="A0A8J3YZ59"/>
<proteinExistence type="predicted"/>
<feature type="transmembrane region" description="Helical" evidence="1">
    <location>
        <begin position="77"/>
        <end position="95"/>
    </location>
</feature>
<organism evidence="2 3">
    <name type="scientific">Virgisporangium aurantiacum</name>
    <dbReference type="NCBI Taxonomy" id="175570"/>
    <lineage>
        <taxon>Bacteria</taxon>
        <taxon>Bacillati</taxon>
        <taxon>Actinomycetota</taxon>
        <taxon>Actinomycetes</taxon>
        <taxon>Micromonosporales</taxon>
        <taxon>Micromonosporaceae</taxon>
        <taxon>Virgisporangium</taxon>
    </lineage>
</organism>
<keyword evidence="1" id="KW-1133">Transmembrane helix</keyword>
<keyword evidence="1" id="KW-0472">Membrane</keyword>
<sequence>MTAAPTTDPPRPGSVIAAATLLFITAGLFGFAGSVMAMLSAAFGGAGTGSALLYFAVTGLAIATGVRLLTGTSWARTAANVLAGVLLVATGIRLANGGYTSLIVGIPGLFMQTAVLCCVNVRSARRYLTN</sequence>
<name>A0A8J3YZ59_9ACTN</name>
<evidence type="ECO:0000313" key="3">
    <source>
        <dbReference type="Proteomes" id="UP000612585"/>
    </source>
</evidence>
<feature type="transmembrane region" description="Helical" evidence="1">
    <location>
        <begin position="51"/>
        <end position="70"/>
    </location>
</feature>
<dbReference type="Proteomes" id="UP000612585">
    <property type="component" value="Unassembled WGS sequence"/>
</dbReference>